<accession>A0A8K0F2F6</accession>
<gene>
    <name evidence="8" type="ORF">ANDGO_02488</name>
</gene>
<dbReference type="InterPro" id="IPR004099">
    <property type="entry name" value="Pyr_nucl-diS_OxRdtase_dimer"/>
</dbReference>
<dbReference type="PRINTS" id="PR00368">
    <property type="entry name" value="FADPNR"/>
</dbReference>
<name>A0A8K0F2F6_ANDGO</name>
<dbReference type="InterPro" id="IPR036188">
    <property type="entry name" value="FAD/NAD-bd_sf"/>
</dbReference>
<dbReference type="GO" id="GO:0016491">
    <property type="term" value="F:oxidoreductase activity"/>
    <property type="evidence" value="ECO:0007669"/>
    <property type="project" value="UniProtKB-KW"/>
</dbReference>
<evidence type="ECO:0000313" key="9">
    <source>
        <dbReference type="Proteomes" id="UP000799049"/>
    </source>
</evidence>
<evidence type="ECO:0000256" key="3">
    <source>
        <dbReference type="ARBA" id="ARBA00022630"/>
    </source>
</evidence>
<evidence type="ECO:0000256" key="2">
    <source>
        <dbReference type="ARBA" id="ARBA00009130"/>
    </source>
</evidence>
<evidence type="ECO:0000313" key="8">
    <source>
        <dbReference type="EMBL" id="KAF0852913.1"/>
    </source>
</evidence>
<evidence type="ECO:0000256" key="5">
    <source>
        <dbReference type="ARBA" id="ARBA00023002"/>
    </source>
</evidence>
<dbReference type="SUPFAM" id="SSF51905">
    <property type="entry name" value="FAD/NAD(P)-binding domain"/>
    <property type="match status" value="1"/>
</dbReference>
<comment type="cofactor">
    <cofactor evidence="1">
        <name>FAD</name>
        <dbReference type="ChEBI" id="CHEBI:57692"/>
    </cofactor>
</comment>
<dbReference type="InterPro" id="IPR050260">
    <property type="entry name" value="FAD-bd_OxRdtase"/>
</dbReference>
<dbReference type="PROSITE" id="PS51257">
    <property type="entry name" value="PROKAR_LIPOPROTEIN"/>
    <property type="match status" value="1"/>
</dbReference>
<keyword evidence="6" id="KW-0676">Redox-active center</keyword>
<dbReference type="InterPro" id="IPR036873">
    <property type="entry name" value="Rhodanese-like_dom_sf"/>
</dbReference>
<dbReference type="SUPFAM" id="SSF52821">
    <property type="entry name" value="Rhodanese/Cell cycle control phosphatase"/>
    <property type="match status" value="1"/>
</dbReference>
<evidence type="ECO:0000256" key="1">
    <source>
        <dbReference type="ARBA" id="ARBA00001974"/>
    </source>
</evidence>
<keyword evidence="3" id="KW-0285">Flavoprotein</keyword>
<dbReference type="SUPFAM" id="SSF55424">
    <property type="entry name" value="FAD/NAD-linked reductases, dimerisation (C-terminal) domain"/>
    <property type="match status" value="1"/>
</dbReference>
<dbReference type="Pfam" id="PF00581">
    <property type="entry name" value="Rhodanese"/>
    <property type="match status" value="1"/>
</dbReference>
<comment type="similarity">
    <text evidence="2">Belongs to the class-III pyridine nucleotide-disulfide oxidoreductase family.</text>
</comment>
<dbReference type="EMBL" id="VRVR01000010">
    <property type="protein sequence ID" value="KAF0852913.1"/>
    <property type="molecule type" value="Genomic_DNA"/>
</dbReference>
<dbReference type="Pfam" id="PF07992">
    <property type="entry name" value="Pyr_redox_2"/>
    <property type="match status" value="1"/>
</dbReference>
<reference evidence="8" key="1">
    <citation type="submission" date="2019-09" db="EMBL/GenBank/DDBJ databases">
        <title>The Mitochondrial Proteome of the Jakobid, Andalucia godoyi, a Protist With the Most Gene-Rich and Bacteria-Like Mitochondrial Genome.</title>
        <authorList>
            <person name="Gray M.W."/>
            <person name="Burger G."/>
            <person name="Derelle R."/>
            <person name="Klimes V."/>
            <person name="Leger M."/>
            <person name="Sarrasin M."/>
            <person name="Vlcek C."/>
            <person name="Roger A.J."/>
            <person name="Elias M."/>
            <person name="Lang B.F."/>
        </authorList>
    </citation>
    <scope>NUCLEOTIDE SEQUENCE</scope>
    <source>
        <strain evidence="8">And28</strain>
    </source>
</reference>
<keyword evidence="5" id="KW-0560">Oxidoreductase</keyword>
<dbReference type="Pfam" id="PF02852">
    <property type="entry name" value="Pyr_redox_dim"/>
    <property type="match status" value="1"/>
</dbReference>
<evidence type="ECO:0000256" key="4">
    <source>
        <dbReference type="ARBA" id="ARBA00022827"/>
    </source>
</evidence>
<organism evidence="8 9">
    <name type="scientific">Andalucia godoyi</name>
    <name type="common">Flagellate</name>
    <dbReference type="NCBI Taxonomy" id="505711"/>
    <lineage>
        <taxon>Eukaryota</taxon>
        <taxon>Discoba</taxon>
        <taxon>Jakobida</taxon>
        <taxon>Andalucina</taxon>
        <taxon>Andaluciidae</taxon>
        <taxon>Andalucia</taxon>
    </lineage>
</organism>
<sequence length="597" mass="64488">MIRTMVEPVKKVVIVGGVAGGASCAARLRRLSESASIVMLERGAYASFANCGLPYHISGEIDDRDDLLVVSPQVFRGRYNVDVRTNTECVSIDRAKKTVMCKSLADGSEFSLPYDTLVLATGASPFVPPNLASAVKEFPDKVFVLRNLSDMDAIQAKIAAAMTKNNGKCTAVIVGGGYIGIETAEAFARRGVKTVVVELLPQLLPPFDPEMVVPIEDELKKNGVEVKLGTSCSGIISHGDGIRVKLASGEEVEADFCLLSVGVRPESTLAKNASIETGPRGGIAVNDHMQTLTDPSVYAVGDVVEVKDGVMNVEHLQIPLAGPANRQGHIAASHMIQGETSVIPNDRTYRGTLGTAILRCFGRVIGSTGCSEKFLRGQLKMELHKDYEKVYGFFNSHAGYYPGAARLAIKMLFTKNGGRVLGAQVVGWGHEGVDKRVDVFAMALAGRMTVHDLEQAELAYAPPFGSAKDPVNQLGFMACGVLRGEQRHVFWDDDRILQRVQAGEVILLDVRSVSEWKRGHVDGAVHIPLEQLRDRLQELRDVVGDTKKPVVAYCAAGFRGYIAQRILDNSGFDTAKTSNLSGGFEAIAKLFRFAPKL</sequence>
<dbReference type="Gene3D" id="3.50.50.60">
    <property type="entry name" value="FAD/NAD(P)-binding domain"/>
    <property type="match status" value="2"/>
</dbReference>
<feature type="domain" description="Rhodanese" evidence="7">
    <location>
        <begin position="501"/>
        <end position="592"/>
    </location>
</feature>
<dbReference type="Proteomes" id="UP000799049">
    <property type="component" value="Unassembled WGS sequence"/>
</dbReference>
<dbReference type="PANTHER" id="PTHR43429">
    <property type="entry name" value="PYRIDINE NUCLEOTIDE-DISULFIDE OXIDOREDUCTASE DOMAIN-CONTAINING"/>
    <property type="match status" value="1"/>
</dbReference>
<dbReference type="Gene3D" id="3.40.250.10">
    <property type="entry name" value="Rhodanese-like domain"/>
    <property type="match status" value="1"/>
</dbReference>
<proteinExistence type="inferred from homology"/>
<dbReference type="InterPro" id="IPR016156">
    <property type="entry name" value="FAD/NAD-linked_Rdtase_dimer_sf"/>
</dbReference>
<dbReference type="InterPro" id="IPR001763">
    <property type="entry name" value="Rhodanese-like_dom"/>
</dbReference>
<evidence type="ECO:0000259" key="7">
    <source>
        <dbReference type="PROSITE" id="PS50206"/>
    </source>
</evidence>
<dbReference type="PROSITE" id="PS50206">
    <property type="entry name" value="RHODANESE_3"/>
    <property type="match status" value="1"/>
</dbReference>
<keyword evidence="4" id="KW-0274">FAD</keyword>
<dbReference type="OrthoDB" id="432169at2759"/>
<dbReference type="SMART" id="SM00450">
    <property type="entry name" value="RHOD"/>
    <property type="match status" value="1"/>
</dbReference>
<dbReference type="PANTHER" id="PTHR43429:SF1">
    <property type="entry name" value="NAD(P)H SULFUR OXIDOREDUCTASE (COA-DEPENDENT)"/>
    <property type="match status" value="1"/>
</dbReference>
<dbReference type="InterPro" id="IPR023753">
    <property type="entry name" value="FAD/NAD-binding_dom"/>
</dbReference>
<dbReference type="AlphaFoldDB" id="A0A8K0F2F6"/>
<protein>
    <submittedName>
        <fullName evidence="8">Mitochondrial CoA-disulfide reductase</fullName>
    </submittedName>
</protein>
<dbReference type="PRINTS" id="PR00411">
    <property type="entry name" value="PNDRDTASEI"/>
</dbReference>
<comment type="caution">
    <text evidence="8">The sequence shown here is derived from an EMBL/GenBank/DDBJ whole genome shotgun (WGS) entry which is preliminary data.</text>
</comment>
<keyword evidence="9" id="KW-1185">Reference proteome</keyword>
<evidence type="ECO:0000256" key="6">
    <source>
        <dbReference type="ARBA" id="ARBA00023284"/>
    </source>
</evidence>